<dbReference type="InterPro" id="IPR003018">
    <property type="entry name" value="GAF"/>
</dbReference>
<dbReference type="SUPFAM" id="SSF55781">
    <property type="entry name" value="GAF domain-like"/>
    <property type="match status" value="1"/>
</dbReference>
<dbReference type="Proteomes" id="UP000193963">
    <property type="component" value="Unassembled WGS sequence"/>
</dbReference>
<dbReference type="EMBL" id="FWFN01000004">
    <property type="protein sequence ID" value="SLN47730.1"/>
    <property type="molecule type" value="Genomic_DNA"/>
</dbReference>
<organism evidence="3 4">
    <name type="scientific">Pseudooceanicola marinus</name>
    <dbReference type="NCBI Taxonomy" id="396013"/>
    <lineage>
        <taxon>Bacteria</taxon>
        <taxon>Pseudomonadati</taxon>
        <taxon>Pseudomonadota</taxon>
        <taxon>Alphaproteobacteria</taxon>
        <taxon>Rhodobacterales</taxon>
        <taxon>Paracoccaceae</taxon>
        <taxon>Pseudooceanicola</taxon>
    </lineage>
</organism>
<dbReference type="SUPFAM" id="SSF46689">
    <property type="entry name" value="Homeodomain-like"/>
    <property type="match status" value="1"/>
</dbReference>
<evidence type="ECO:0000313" key="4">
    <source>
        <dbReference type="Proteomes" id="UP000193963"/>
    </source>
</evidence>
<dbReference type="InterPro" id="IPR009057">
    <property type="entry name" value="Homeodomain-like_sf"/>
</dbReference>
<evidence type="ECO:0000259" key="2">
    <source>
        <dbReference type="Pfam" id="PF02954"/>
    </source>
</evidence>
<reference evidence="3 4" key="1">
    <citation type="submission" date="2017-03" db="EMBL/GenBank/DDBJ databases">
        <authorList>
            <person name="Afonso C.L."/>
            <person name="Miller P.J."/>
            <person name="Scott M.A."/>
            <person name="Spackman E."/>
            <person name="Goraichik I."/>
            <person name="Dimitrov K.M."/>
            <person name="Suarez D.L."/>
            <person name="Swayne D.E."/>
        </authorList>
    </citation>
    <scope>NUCLEOTIDE SEQUENCE [LARGE SCALE GENOMIC DNA]</scope>
    <source>
        <strain evidence="3 4">CECT 7751</strain>
    </source>
</reference>
<dbReference type="Pfam" id="PF02954">
    <property type="entry name" value="HTH_8"/>
    <property type="match status" value="1"/>
</dbReference>
<evidence type="ECO:0000313" key="3">
    <source>
        <dbReference type="EMBL" id="SLN47730.1"/>
    </source>
</evidence>
<dbReference type="Gene3D" id="3.30.450.40">
    <property type="match status" value="1"/>
</dbReference>
<dbReference type="Gene3D" id="1.10.10.60">
    <property type="entry name" value="Homeodomain-like"/>
    <property type="match status" value="1"/>
</dbReference>
<dbReference type="InterPro" id="IPR029016">
    <property type="entry name" value="GAF-like_dom_sf"/>
</dbReference>
<feature type="domain" description="GAF" evidence="1">
    <location>
        <begin position="72"/>
        <end position="187"/>
    </location>
</feature>
<dbReference type="AlphaFoldDB" id="A0A1X6ZEY2"/>
<keyword evidence="4" id="KW-1185">Reference proteome</keyword>
<feature type="domain" description="DNA binding HTH" evidence="2">
    <location>
        <begin position="274"/>
        <end position="310"/>
    </location>
</feature>
<protein>
    <submittedName>
        <fullName evidence="3">Acetoin catabolism regulatory protein</fullName>
    </submittedName>
</protein>
<proteinExistence type="predicted"/>
<sequence>MTGRDHDHVTRVMRTVSCDASAARSRLAASWQRSFAHHRLDPAAAPPQDRDTTRLAEQEEMLGRLLHVASPRLDELFSTIGQSGHGVFMTDARGLILRARQRAADEADFIRSGLVAGGDWSEEAQGTNGIGTCLAEKRPLIIHRDQHYLARNIAMSCIDAPVFDHEGTLIAALDVSSPRAESDGFNQLIGAMVSGIASKIEIDLFRDIHSDRQIVLVGDDRAGTALLAVDRDGLVVGATRSARIGCGLARQGALRPVPLRDVLGETSEGLSGAEKAALTRALARANGNVSAAARALGIGRATLYRRMKRLGISGAD</sequence>
<name>A0A1X6ZEY2_9RHOB</name>
<dbReference type="OrthoDB" id="9805953at2"/>
<dbReference type="Pfam" id="PF01590">
    <property type="entry name" value="GAF"/>
    <property type="match status" value="1"/>
</dbReference>
<dbReference type="PRINTS" id="PR01590">
    <property type="entry name" value="HTHFIS"/>
</dbReference>
<evidence type="ECO:0000259" key="1">
    <source>
        <dbReference type="Pfam" id="PF01590"/>
    </source>
</evidence>
<dbReference type="GO" id="GO:0043565">
    <property type="term" value="F:sequence-specific DNA binding"/>
    <property type="evidence" value="ECO:0007669"/>
    <property type="project" value="InterPro"/>
</dbReference>
<gene>
    <name evidence="3" type="primary">acoR_2</name>
    <name evidence="3" type="ORF">PSM7751_02263</name>
</gene>
<accession>A0A1X6ZEY2</accession>
<dbReference type="RefSeq" id="WP_085888314.1">
    <property type="nucleotide sequence ID" value="NZ_FWFN01000004.1"/>
</dbReference>
<dbReference type="InterPro" id="IPR002197">
    <property type="entry name" value="HTH_Fis"/>
</dbReference>